<name>A0A2Z7BDW5_9LAMI</name>
<organism evidence="2 3">
    <name type="scientific">Dorcoceras hygrometricum</name>
    <dbReference type="NCBI Taxonomy" id="472368"/>
    <lineage>
        <taxon>Eukaryota</taxon>
        <taxon>Viridiplantae</taxon>
        <taxon>Streptophyta</taxon>
        <taxon>Embryophyta</taxon>
        <taxon>Tracheophyta</taxon>
        <taxon>Spermatophyta</taxon>
        <taxon>Magnoliopsida</taxon>
        <taxon>eudicotyledons</taxon>
        <taxon>Gunneridae</taxon>
        <taxon>Pentapetalae</taxon>
        <taxon>asterids</taxon>
        <taxon>lamiids</taxon>
        <taxon>Lamiales</taxon>
        <taxon>Gesneriaceae</taxon>
        <taxon>Didymocarpoideae</taxon>
        <taxon>Trichosporeae</taxon>
        <taxon>Loxocarpinae</taxon>
        <taxon>Dorcoceras</taxon>
    </lineage>
</organism>
<evidence type="ECO:0000256" key="1">
    <source>
        <dbReference type="SAM" id="MobiDB-lite"/>
    </source>
</evidence>
<dbReference type="EMBL" id="KV006907">
    <property type="protein sequence ID" value="KZV32207.1"/>
    <property type="molecule type" value="Genomic_DNA"/>
</dbReference>
<evidence type="ECO:0000313" key="3">
    <source>
        <dbReference type="Proteomes" id="UP000250235"/>
    </source>
</evidence>
<evidence type="ECO:0008006" key="4">
    <source>
        <dbReference type="Google" id="ProtNLM"/>
    </source>
</evidence>
<protein>
    <recommendedName>
        <fullName evidence="4">Dystroglycan-like</fullName>
    </recommendedName>
</protein>
<dbReference type="AlphaFoldDB" id="A0A2Z7BDW5"/>
<dbReference type="Proteomes" id="UP000250235">
    <property type="component" value="Unassembled WGS sequence"/>
</dbReference>
<gene>
    <name evidence="2" type="ORF">F511_22473</name>
</gene>
<reference evidence="2 3" key="1">
    <citation type="journal article" date="2015" name="Proc. Natl. Acad. Sci. U.S.A.">
        <title>The resurrection genome of Boea hygrometrica: A blueprint for survival of dehydration.</title>
        <authorList>
            <person name="Xiao L."/>
            <person name="Yang G."/>
            <person name="Zhang L."/>
            <person name="Yang X."/>
            <person name="Zhao S."/>
            <person name="Ji Z."/>
            <person name="Zhou Q."/>
            <person name="Hu M."/>
            <person name="Wang Y."/>
            <person name="Chen M."/>
            <person name="Xu Y."/>
            <person name="Jin H."/>
            <person name="Xiao X."/>
            <person name="Hu G."/>
            <person name="Bao F."/>
            <person name="Hu Y."/>
            <person name="Wan P."/>
            <person name="Li L."/>
            <person name="Deng X."/>
            <person name="Kuang T."/>
            <person name="Xiang C."/>
            <person name="Zhu J.K."/>
            <person name="Oliver M.J."/>
            <person name="He Y."/>
        </authorList>
    </citation>
    <scope>NUCLEOTIDE SEQUENCE [LARGE SCALE GENOMIC DNA]</scope>
    <source>
        <strain evidence="3">cv. XS01</strain>
    </source>
</reference>
<keyword evidence="3" id="KW-1185">Reference proteome</keyword>
<sequence length="412" mass="44700">MASSLIRYTVHVLFDSVLAMDHSGVVSMFEALVASGLKGFLGCPAVIYEAALIEFFRHGSFMDGMVVSTIQGKTVDISEEVFAGSFELPMDGLTDLNEVPKDLVFDARSIFSFTGELVSTSCKNREMKIEFRLLSDILEKSIFVKAGLFDAVTHERFLMMAAIDGGVKINWGILLFNIFKDMVTAESRQARGFAIQISILLQNIPNLELCGAASDSRVKKTPTKKAVSKKRPAAAVDEPIAKKNRTTVGKATKSSALVPVAQEAIPLQIVEPIRAVPAVLPSKPKRKAPKRRLQFPAGSDDDIFAEETAVGGIAEKDSMPAEADVVDKGISTADDVDTIIEQVIAETAQMDTDVEGTNVSIPDVGVQMETGPDDYFVEEPSEETELIQGTEIADVVPTTDEKRNDDESMSLE</sequence>
<accession>A0A2Z7BDW5</accession>
<feature type="region of interest" description="Disordered" evidence="1">
    <location>
        <begin position="381"/>
        <end position="412"/>
    </location>
</feature>
<proteinExistence type="predicted"/>
<evidence type="ECO:0000313" key="2">
    <source>
        <dbReference type="EMBL" id="KZV32207.1"/>
    </source>
</evidence>